<evidence type="ECO:0000313" key="2">
    <source>
        <dbReference type="WBParaSite" id="JU765_v2.g17673.t1"/>
    </source>
</evidence>
<proteinExistence type="predicted"/>
<dbReference type="WBParaSite" id="JU765_v2.g17673.t1">
    <property type="protein sequence ID" value="JU765_v2.g17673.t1"/>
    <property type="gene ID" value="JU765_v2.g17673"/>
</dbReference>
<sequence length="298" mass="34790">MWTAIRFRTFRSLRSRESRYDSWLATGRQKYFRASKGLGGNAAERIARMKQSDVERQRNLERQFGPQSFKLKFGNSVVRRLYWAFRRFQFWLCFYDDDVEVDLEDLLTNPFNTQPPSLDELQRLTGFRRDWLMFIYRNFKQHPEGCSLSPTGTNMTAAQFVFSLMMPDNHGRVDEAAFIRYARSIFDLNASLESGSTSGDVTTFGMLHQISASNNSQSMERSGGTSRSGERKHEAPWITNVARKQFHQLDVDKDGFITIDDIQHLFDQKNAYYESLYLKTENERDIEISDHQIQNCAS</sequence>
<dbReference type="Proteomes" id="UP000887576">
    <property type="component" value="Unplaced"/>
</dbReference>
<evidence type="ECO:0000313" key="1">
    <source>
        <dbReference type="Proteomes" id="UP000887576"/>
    </source>
</evidence>
<name>A0AC34QMM7_9BILA</name>
<accession>A0AC34QMM7</accession>
<protein>
    <submittedName>
        <fullName evidence="2">EF-hand domain-containing protein</fullName>
    </submittedName>
</protein>
<reference evidence="2" key="1">
    <citation type="submission" date="2022-11" db="UniProtKB">
        <authorList>
            <consortium name="WormBaseParasite"/>
        </authorList>
    </citation>
    <scope>IDENTIFICATION</scope>
</reference>
<organism evidence="1 2">
    <name type="scientific">Panagrolaimus sp. JU765</name>
    <dbReference type="NCBI Taxonomy" id="591449"/>
    <lineage>
        <taxon>Eukaryota</taxon>
        <taxon>Metazoa</taxon>
        <taxon>Ecdysozoa</taxon>
        <taxon>Nematoda</taxon>
        <taxon>Chromadorea</taxon>
        <taxon>Rhabditida</taxon>
        <taxon>Tylenchina</taxon>
        <taxon>Panagrolaimomorpha</taxon>
        <taxon>Panagrolaimoidea</taxon>
        <taxon>Panagrolaimidae</taxon>
        <taxon>Panagrolaimus</taxon>
    </lineage>
</organism>